<name>A0A8H7Q217_MORIS</name>
<feature type="domain" description="Importin N-terminal" evidence="2">
    <location>
        <begin position="28"/>
        <end position="95"/>
    </location>
</feature>
<dbReference type="InterPro" id="IPR058537">
    <property type="entry name" value="TPR_TNPO3_IPO13_4th"/>
</dbReference>
<comment type="caution">
    <text evidence="3">The sequence shown here is derived from an EMBL/GenBank/DDBJ whole genome shotgun (WGS) entry which is preliminary data.</text>
</comment>
<dbReference type="Pfam" id="PF24139">
    <property type="entry name" value="TPR_TNPO3_IPO13_4th"/>
    <property type="match status" value="1"/>
</dbReference>
<organism evidence="3 4">
    <name type="scientific">Mortierella isabellina</name>
    <name type="common">Filamentous fungus</name>
    <name type="synonym">Umbelopsis isabellina</name>
    <dbReference type="NCBI Taxonomy" id="91625"/>
    <lineage>
        <taxon>Eukaryota</taxon>
        <taxon>Fungi</taxon>
        <taxon>Fungi incertae sedis</taxon>
        <taxon>Mucoromycota</taxon>
        <taxon>Mucoromycotina</taxon>
        <taxon>Umbelopsidomycetes</taxon>
        <taxon>Umbelopsidales</taxon>
        <taxon>Umbelopsidaceae</taxon>
        <taxon>Umbelopsis</taxon>
    </lineage>
</organism>
<sequence length="969" mass="109095">MAYTAVSRVTEALSTLYSGSDSDGKKEASRWLESFQRTPEAWSAADYLIKADESNLETKVFAAQTFRQKITFDLKELDEAGRMSLRDSLLQLLSVFARSGPQIINTQLCLSVAILAIQLSQWKNVVGQLVELLGNSPETIPTLLEFLTVLPEEVNNNNRIPIGDDEFRVRAAELLTDNSDEILKLLAVYIQSSGTQTSIQNSVFKCLSSWLRTGDIDVNNLAASPLLDMAFTALKQEELFDVAVDVICEIIYETKDVQDYMPLIQVIYPKLVPLYNDLAIVKEEEDDDKFRGYCRIFVEAGEAYMLLLIAHQEAFTTIIDGVAMCTAYHDLDIVPMTFNFWFELANTLQSETYRQNQQHFVRYFDQLVDVMIKHLQYPEDSHEFTSQERDEFRQFRHHMGDTLKDCCRIVGSHRCLSKPLSILSNLLVNASTAATWQQIEAPIFSLRAMGSEIPDEENEIMPQIMEFLSKLPHHPKIRYAATLVISRYTTWTRKHPEFLAYQLNFISAGFENEEVAAASALALKHLCKDCSELLIDYLSQLHPFYINVGKTLPISDTLEVTEAVAHVIAVIPVNELLQALQLFCMPLAQQLHDVATKGKAATEKDRAVAADLLEQINIFLRVIQPEIPPHETHPCVAFINELWPVFDLCLANFGGEELVSESLCKCFKTCVISYRLHFVPLLPQLLQRIVNVFAQTGMSAYLWVAGRTIREYAVEGTDGVAPCLQLVEQLSSPAFTMFGNKQFDEIPDVVEEYFRMLVCFLSNAPTALVQSSLLSSIFQAGLAALNVHQMEAITAVLSFHRILVDIGTSGSQTPLATTPRGSSENLSQYESALNASDKALAAKQNAAVVSTLFHEFGLQLTNQLFDGLINQFPRDVVLDVAAIQKGIVQMLPAESSKWMITVVENFSSQTLTNAERQIFLTDYTKAIQEQQWQKVRRVLTDFVNAYRRKHTSREGSRRTTRTNSSDIAI</sequence>
<gene>
    <name evidence="3" type="ORF">INT43_000396</name>
</gene>
<dbReference type="GO" id="GO:0031267">
    <property type="term" value="F:small GTPase binding"/>
    <property type="evidence" value="ECO:0007669"/>
    <property type="project" value="InterPro"/>
</dbReference>
<reference evidence="3" key="1">
    <citation type="submission" date="2020-12" db="EMBL/GenBank/DDBJ databases">
        <title>Metabolic potential, ecology and presence of endohyphal bacteria is reflected in genomic diversity of Mucoromycotina.</title>
        <authorList>
            <person name="Muszewska A."/>
            <person name="Okrasinska A."/>
            <person name="Steczkiewicz K."/>
            <person name="Drgas O."/>
            <person name="Orlowska M."/>
            <person name="Perlinska-Lenart U."/>
            <person name="Aleksandrzak-Piekarczyk T."/>
            <person name="Szatraj K."/>
            <person name="Zielenkiewicz U."/>
            <person name="Pilsyk S."/>
            <person name="Malc E."/>
            <person name="Mieczkowski P."/>
            <person name="Kruszewska J.S."/>
            <person name="Biernat P."/>
            <person name="Pawlowska J."/>
        </authorList>
    </citation>
    <scope>NUCLEOTIDE SEQUENCE</scope>
    <source>
        <strain evidence="3">WA0000067209</strain>
    </source>
</reference>
<evidence type="ECO:0000259" key="2">
    <source>
        <dbReference type="PROSITE" id="PS50166"/>
    </source>
</evidence>
<evidence type="ECO:0000256" key="1">
    <source>
        <dbReference type="SAM" id="MobiDB-lite"/>
    </source>
</evidence>
<dbReference type="GO" id="GO:0005737">
    <property type="term" value="C:cytoplasm"/>
    <property type="evidence" value="ECO:0007669"/>
    <property type="project" value="TreeGrafter"/>
</dbReference>
<dbReference type="InterPro" id="IPR011989">
    <property type="entry name" value="ARM-like"/>
</dbReference>
<dbReference type="Pfam" id="PF24138">
    <property type="entry name" value="TPR_TNPO3_IPO13_2nd"/>
    <property type="match status" value="1"/>
</dbReference>
<dbReference type="SUPFAM" id="SSF48371">
    <property type="entry name" value="ARM repeat"/>
    <property type="match status" value="1"/>
</dbReference>
<dbReference type="PANTHER" id="PTHR12363:SF53">
    <property type="entry name" value="MRNA TRANSPORT REGULATOR MTR10"/>
    <property type="match status" value="1"/>
</dbReference>
<dbReference type="GO" id="GO:0006606">
    <property type="term" value="P:protein import into nucleus"/>
    <property type="evidence" value="ECO:0007669"/>
    <property type="project" value="TreeGrafter"/>
</dbReference>
<dbReference type="InterPro" id="IPR001494">
    <property type="entry name" value="Importin-beta_N"/>
</dbReference>
<protein>
    <recommendedName>
        <fullName evidence="2">Importin N-terminal domain-containing protein</fullName>
    </recommendedName>
</protein>
<dbReference type="Pfam" id="PF24140">
    <property type="entry name" value="TPR_TNPO3_IPO13_3rd"/>
    <property type="match status" value="1"/>
</dbReference>
<keyword evidence="4" id="KW-1185">Reference proteome</keyword>
<dbReference type="EMBL" id="JAEPQZ010000002">
    <property type="protein sequence ID" value="KAG2184487.1"/>
    <property type="molecule type" value="Genomic_DNA"/>
</dbReference>
<dbReference type="InterPro" id="IPR051345">
    <property type="entry name" value="Importin_beta-like_NTR"/>
</dbReference>
<accession>A0A8H7Q217</accession>
<evidence type="ECO:0000313" key="3">
    <source>
        <dbReference type="EMBL" id="KAG2184487.1"/>
    </source>
</evidence>
<evidence type="ECO:0000313" key="4">
    <source>
        <dbReference type="Proteomes" id="UP000654370"/>
    </source>
</evidence>
<dbReference type="InterPro" id="IPR016024">
    <property type="entry name" value="ARM-type_fold"/>
</dbReference>
<dbReference type="InterPro" id="IPR057941">
    <property type="entry name" value="TPR_TNPO3_IPO13_2nd"/>
</dbReference>
<dbReference type="InterPro" id="IPR057942">
    <property type="entry name" value="TPR_TNPO3_IPO13_3rd"/>
</dbReference>
<dbReference type="AlphaFoldDB" id="A0A8H7Q217"/>
<feature type="region of interest" description="Disordered" evidence="1">
    <location>
        <begin position="950"/>
        <end position="969"/>
    </location>
</feature>
<dbReference type="InterPro" id="IPR013598">
    <property type="entry name" value="Exportin-1/Importin-b-like"/>
</dbReference>
<dbReference type="OrthoDB" id="435593at2759"/>
<dbReference type="PROSITE" id="PS50166">
    <property type="entry name" value="IMPORTIN_B_NT"/>
    <property type="match status" value="1"/>
</dbReference>
<dbReference type="Proteomes" id="UP000654370">
    <property type="component" value="Unassembled WGS sequence"/>
</dbReference>
<dbReference type="PANTHER" id="PTHR12363">
    <property type="entry name" value="TRANSPORTIN 3 AND IMPORTIN 13"/>
    <property type="match status" value="1"/>
</dbReference>
<dbReference type="SMART" id="SM00913">
    <property type="entry name" value="IBN_N"/>
    <property type="match status" value="1"/>
</dbReference>
<proteinExistence type="predicted"/>
<dbReference type="Gene3D" id="1.25.10.10">
    <property type="entry name" value="Leucine-rich Repeat Variant"/>
    <property type="match status" value="1"/>
</dbReference>
<dbReference type="Pfam" id="PF08389">
    <property type="entry name" value="Xpo1"/>
    <property type="match status" value="1"/>
</dbReference>
<dbReference type="Pfam" id="PF03810">
    <property type="entry name" value="IBN_N"/>
    <property type="match status" value="1"/>
</dbReference>